<reference evidence="3" key="1">
    <citation type="journal article" date="2010" name="Genome Res.">
        <title>Population genomic sequencing of Coccidioides fungi reveals recent hybridization and transposon control.</title>
        <authorList>
            <person name="Neafsey D.E."/>
            <person name="Barker B.M."/>
            <person name="Sharpton T.J."/>
            <person name="Stajich J.E."/>
            <person name="Park D.J."/>
            <person name="Whiston E."/>
            <person name="Hung C.-Y."/>
            <person name="McMahan C."/>
            <person name="White J."/>
            <person name="Sykes S."/>
            <person name="Heiman D."/>
            <person name="Young S."/>
            <person name="Zeng Q."/>
            <person name="Abouelleil A."/>
            <person name="Aftuck L."/>
            <person name="Bessette D."/>
            <person name="Brown A."/>
            <person name="FitzGerald M."/>
            <person name="Lui A."/>
            <person name="Macdonald J.P."/>
            <person name="Priest M."/>
            <person name="Orbach M.J."/>
            <person name="Galgiani J.N."/>
            <person name="Kirkland T.N."/>
            <person name="Cole G.T."/>
            <person name="Birren B.W."/>
            <person name="Henn M.R."/>
            <person name="Taylor J.W."/>
            <person name="Rounsley S.D."/>
        </authorList>
    </citation>
    <scope>NUCLEOTIDE SEQUENCE [LARGE SCALE GENOMIC DNA]</scope>
    <source>
        <strain evidence="3">RMSCC 2394</strain>
    </source>
</reference>
<accession>A0A0J6YBE2</accession>
<dbReference type="EMBL" id="DS028096">
    <property type="protein sequence ID" value="KMP06051.1"/>
    <property type="molecule type" value="Genomic_DNA"/>
</dbReference>
<organism evidence="2 3">
    <name type="scientific">Coccidioides immitis RMSCC 2394</name>
    <dbReference type="NCBI Taxonomy" id="404692"/>
    <lineage>
        <taxon>Eukaryota</taxon>
        <taxon>Fungi</taxon>
        <taxon>Dikarya</taxon>
        <taxon>Ascomycota</taxon>
        <taxon>Pezizomycotina</taxon>
        <taxon>Eurotiomycetes</taxon>
        <taxon>Eurotiomycetidae</taxon>
        <taxon>Onygenales</taxon>
        <taxon>Onygenaceae</taxon>
        <taxon>Coccidioides</taxon>
    </lineage>
</organism>
<name>A0A0J6YBE2_COCIT</name>
<evidence type="ECO:0000313" key="2">
    <source>
        <dbReference type="EMBL" id="KMP06051.1"/>
    </source>
</evidence>
<protein>
    <submittedName>
        <fullName evidence="2">Uncharacterized protein</fullName>
    </submittedName>
</protein>
<feature type="region of interest" description="Disordered" evidence="1">
    <location>
        <begin position="42"/>
        <end position="61"/>
    </location>
</feature>
<evidence type="ECO:0000256" key="1">
    <source>
        <dbReference type="SAM" id="MobiDB-lite"/>
    </source>
</evidence>
<gene>
    <name evidence="2" type="ORF">CIRG_05733</name>
</gene>
<proteinExistence type="predicted"/>
<dbReference type="Proteomes" id="UP000054565">
    <property type="component" value="Unassembled WGS sequence"/>
</dbReference>
<sequence length="169" mass="18354">MSRRQSYTAVGWDDGAAKGRFERKLAASPNLGSFVIQGMKNPWEENTGEGRHAATAEGQKLGKSPVAAWSGEIQTALFKETCARCPLPEPHQNRFPQLIDEEIVRPPLDGVSGLEYLGGIEVYDDIFVNINSLTLTKLLEESIDAVDTISVLGPPLKIAITALPNSYTA</sequence>
<evidence type="ECO:0000313" key="3">
    <source>
        <dbReference type="Proteomes" id="UP000054565"/>
    </source>
</evidence>
<dbReference type="AlphaFoldDB" id="A0A0J6YBE2"/>